<dbReference type="EMBL" id="MWWS01000004">
    <property type="protein sequence ID" value="OZG49872.1"/>
    <property type="molecule type" value="Genomic_DNA"/>
</dbReference>
<reference evidence="1 2" key="1">
    <citation type="journal article" date="2017" name="BMC Genomics">
        <title>Comparative genomic and phylogenomic analyses of the Bifidobacteriaceae family.</title>
        <authorList>
            <person name="Lugli G.A."/>
            <person name="Milani C."/>
            <person name="Turroni F."/>
            <person name="Duranti S."/>
            <person name="Mancabelli L."/>
            <person name="Mangifesta M."/>
            <person name="Ferrario C."/>
            <person name="Modesto M."/>
            <person name="Mattarelli P."/>
            <person name="Jiri K."/>
            <person name="van Sinderen D."/>
            <person name="Ventura M."/>
        </authorList>
    </citation>
    <scope>NUCLEOTIDE SEQUENCE [LARGE SCALE GENOMIC DNA]</scope>
    <source>
        <strain evidence="1 2">DSM 22924</strain>
    </source>
</reference>
<protein>
    <submittedName>
        <fullName evidence="1">Uncharacterized protein</fullName>
    </submittedName>
</protein>
<evidence type="ECO:0000313" key="1">
    <source>
        <dbReference type="EMBL" id="OZG49872.1"/>
    </source>
</evidence>
<dbReference type="RefSeq" id="WP_094722435.1">
    <property type="nucleotide sequence ID" value="NZ_MWWS01000004.1"/>
</dbReference>
<evidence type="ECO:0000313" key="2">
    <source>
        <dbReference type="Proteomes" id="UP000216004"/>
    </source>
</evidence>
<dbReference type="OrthoDB" id="3238834at2"/>
<sequence length="179" mass="19894">MASKTMKDISDELADGEITLYEAAEQITLVTSMQKLLKQRLDALKEFVTASLDPKEHLTTHTGVVTYKRGAEPKWRVKDPQAFAIWLEEHGESESVEQVLVPAEHVTQPAAIEHLVHQYKGEQPDGVEFAGGTSDTIAISKVKAWSDIFEDQQMVDAAAQMLGIESSAANKEEDEWDKI</sequence>
<organism evidence="1 2">
    <name type="scientific">Bombiscardovia coagulans</name>
    <dbReference type="NCBI Taxonomy" id="686666"/>
    <lineage>
        <taxon>Bacteria</taxon>
        <taxon>Bacillati</taxon>
        <taxon>Actinomycetota</taxon>
        <taxon>Actinomycetes</taxon>
        <taxon>Bifidobacteriales</taxon>
        <taxon>Bifidobacteriaceae</taxon>
        <taxon>Bombiscardovia</taxon>
    </lineage>
</organism>
<accession>A0A261ESN6</accession>
<name>A0A261ESN6_9BIFI</name>
<proteinExistence type="predicted"/>
<keyword evidence="2" id="KW-1185">Reference proteome</keyword>
<comment type="caution">
    <text evidence="1">The sequence shown here is derived from an EMBL/GenBank/DDBJ whole genome shotgun (WGS) entry which is preliminary data.</text>
</comment>
<dbReference type="Proteomes" id="UP000216004">
    <property type="component" value="Unassembled WGS sequence"/>
</dbReference>
<dbReference type="AlphaFoldDB" id="A0A261ESN6"/>
<gene>
    <name evidence="1" type="ORF">BOCO_0389</name>
</gene>